<feature type="binding site" evidence="10">
    <location>
        <begin position="105"/>
        <end position="107"/>
    </location>
    <ligand>
        <name>UDP-N-acetyl-alpha-D-galactosamine</name>
        <dbReference type="ChEBI" id="CHEBI:67138"/>
    </ligand>
</feature>
<comment type="subcellular location">
    <subcellularLocation>
        <location evidence="1">Membrane</location>
        <topology evidence="1">Single-pass type II membrane protein</topology>
    </subcellularLocation>
</comment>
<feature type="binding site" evidence="10">
    <location>
        <position position="287"/>
    </location>
    <ligand>
        <name>an alpha-L-fucosyl-(1-&gt;2)-beta-D-galactosyl derivative</name>
        <dbReference type="ChEBI" id="CHEBI:140327"/>
    </ligand>
</feature>
<evidence type="ECO:0000256" key="1">
    <source>
        <dbReference type="ARBA" id="ARBA00004606"/>
    </source>
</evidence>
<dbReference type="Ensembl" id="ENSDCDT00010041636.1">
    <property type="protein sequence ID" value="ENSDCDP00010033619.1"/>
    <property type="gene ID" value="ENSDCDG00010021395.1"/>
</dbReference>
<dbReference type="GO" id="GO:0016758">
    <property type="term" value="F:hexosyltransferase activity"/>
    <property type="evidence" value="ECO:0007669"/>
    <property type="project" value="InterPro"/>
</dbReference>
<evidence type="ECO:0000256" key="7">
    <source>
        <dbReference type="ARBA" id="ARBA00022989"/>
    </source>
</evidence>
<dbReference type="InterPro" id="IPR029044">
    <property type="entry name" value="Nucleotide-diphossugar_trans"/>
</dbReference>
<feature type="binding site" evidence="10">
    <location>
        <begin position="195"/>
        <end position="197"/>
    </location>
    <ligand>
        <name>UDP-N-acetyl-alpha-D-galactosamine</name>
        <dbReference type="ChEBI" id="CHEBI:67138"/>
    </ligand>
</feature>
<keyword evidence="6" id="KW-0735">Signal-anchor</keyword>
<evidence type="ECO:0000313" key="13">
    <source>
        <dbReference type="Ensembl" id="ENSDCDP00010033619.1"/>
    </source>
</evidence>
<name>A0AAY4CLT1_9TELE</name>
<reference evidence="13 14" key="1">
    <citation type="submission" date="2020-06" db="EMBL/GenBank/DDBJ databases">
        <authorList>
            <consortium name="Wellcome Sanger Institute Data Sharing"/>
        </authorList>
    </citation>
    <scope>NUCLEOTIDE SEQUENCE [LARGE SCALE GENOMIC DNA]</scope>
</reference>
<dbReference type="GO" id="GO:0046872">
    <property type="term" value="F:metal ion binding"/>
    <property type="evidence" value="ECO:0007669"/>
    <property type="project" value="UniProtKB-KW"/>
</dbReference>
<dbReference type="PANTHER" id="PTHR10462:SF49">
    <property type="entry name" value="GLOBOSIDE ALPHA-1,3-N-ACETYLGALACTOSAMINYLTRANSFERASE 1"/>
    <property type="match status" value="1"/>
</dbReference>
<evidence type="ECO:0008006" key="15">
    <source>
        <dbReference type="Google" id="ProtNLM"/>
    </source>
</evidence>
<dbReference type="Pfam" id="PF03414">
    <property type="entry name" value="Glyco_transf_6"/>
    <property type="match status" value="1"/>
</dbReference>
<reference evidence="13" key="2">
    <citation type="submission" date="2025-08" db="UniProtKB">
        <authorList>
            <consortium name="Ensembl"/>
        </authorList>
    </citation>
    <scope>IDENTIFICATION</scope>
</reference>
<feature type="binding site" evidence="10">
    <location>
        <position position="217"/>
    </location>
    <ligand>
        <name>an alpha-L-fucosyl-(1-&gt;2)-beta-D-galactosyl derivative</name>
        <dbReference type="ChEBI" id="CHEBI:140327"/>
    </ligand>
</feature>
<dbReference type="SUPFAM" id="SSF53448">
    <property type="entry name" value="Nucleotide-diphospho-sugar transferases"/>
    <property type="match status" value="1"/>
</dbReference>
<dbReference type="GO" id="GO:0031982">
    <property type="term" value="C:vesicle"/>
    <property type="evidence" value="ECO:0007669"/>
    <property type="project" value="TreeGrafter"/>
</dbReference>
<evidence type="ECO:0000256" key="10">
    <source>
        <dbReference type="PIRSR" id="PIRSR605076-2"/>
    </source>
</evidence>
<evidence type="ECO:0000256" key="9">
    <source>
        <dbReference type="PIRSR" id="PIRSR605076-1"/>
    </source>
</evidence>
<feature type="active site" description="Nucleophile" evidence="9">
    <location>
        <position position="287"/>
    </location>
</feature>
<feature type="binding site" evidence="11">
    <location>
        <position position="197"/>
    </location>
    <ligand>
        <name>Mn(2+)</name>
        <dbReference type="ChEBI" id="CHEBI:29035"/>
    </ligand>
</feature>
<feature type="binding site" evidence="11">
    <location>
        <position position="195"/>
    </location>
    <ligand>
        <name>Mn(2+)</name>
        <dbReference type="ChEBI" id="CHEBI:29035"/>
    </ligand>
</feature>
<dbReference type="AlphaFoldDB" id="A0AAY4CLT1"/>
<dbReference type="FunFam" id="3.90.550.10:FF:000022">
    <property type="entry name" value="Histo-blood group ABO system transferase"/>
    <property type="match status" value="1"/>
</dbReference>
<keyword evidence="5 12" id="KW-0812">Transmembrane</keyword>
<evidence type="ECO:0000313" key="14">
    <source>
        <dbReference type="Proteomes" id="UP000694580"/>
    </source>
</evidence>
<feature type="binding site" evidence="10">
    <location>
        <position position="110"/>
    </location>
    <ligand>
        <name>UDP-N-acetyl-alpha-D-galactosamine</name>
        <dbReference type="ChEBI" id="CHEBI:67138"/>
    </ligand>
</feature>
<dbReference type="GO" id="GO:0005975">
    <property type="term" value="P:carbohydrate metabolic process"/>
    <property type="evidence" value="ECO:0007669"/>
    <property type="project" value="InterPro"/>
</dbReference>
<evidence type="ECO:0000256" key="6">
    <source>
        <dbReference type="ARBA" id="ARBA00022968"/>
    </source>
</evidence>
<dbReference type="GeneTree" id="ENSGT00950000182858"/>
<dbReference type="PANTHER" id="PTHR10462">
    <property type="entry name" value="GLYCOSYLTRANSFERASE-RELATED"/>
    <property type="match status" value="1"/>
</dbReference>
<evidence type="ECO:0000256" key="2">
    <source>
        <dbReference type="ARBA" id="ARBA00010413"/>
    </source>
</evidence>
<evidence type="ECO:0000256" key="12">
    <source>
        <dbReference type="SAM" id="Phobius"/>
    </source>
</evidence>
<dbReference type="Gene3D" id="3.90.550.10">
    <property type="entry name" value="Spore Coat Polysaccharide Biosynthesis Protein SpsA, Chain A"/>
    <property type="match status" value="1"/>
</dbReference>
<keyword evidence="4" id="KW-0808">Transferase</keyword>
<evidence type="ECO:0000256" key="8">
    <source>
        <dbReference type="ARBA" id="ARBA00023136"/>
    </source>
</evidence>
<comment type="similarity">
    <text evidence="2">Belongs to the glycosyltransferase 6 family.</text>
</comment>
<accession>A0AAY4CLT1</accession>
<proteinExistence type="inferred from homology"/>
<keyword evidence="7 12" id="KW-1133">Transmembrane helix</keyword>
<gene>
    <name evidence="13" type="primary">GBGT1</name>
</gene>
<evidence type="ECO:0000256" key="3">
    <source>
        <dbReference type="ARBA" id="ARBA00022676"/>
    </source>
</evidence>
<keyword evidence="3" id="KW-0328">Glycosyltransferase</keyword>
<sequence>YKDKIMPLTICNLSSHNFMLISIFYIIFSQHSERSKVLLQHGVGLSKTLTHIPTKVLTMKLQLMRGDVLTVTSWLAPIVWEGTFDSAVIDGIYKPLNVTIATTVFAVGKYITYLKDFLESAEKHYMVGYNINYYIFTDQPENIPAVTLAAGRSLWSLRVPAFNRWQEISLQRMSFIRKAIEEQIRKEASFIFCLDVDMRFDNHWGAEALGNLVAVIHPWFYQASRDSFPYERRPESLAYVHADEGDFYYGGAVFGGLIDEVYKLTGTCEEHLVIDKGKDIEAVWQEESHLNWYFIYNKPTKLLSMEYLWSDEKVKITELKVVRLSTIKKNLAAVRPN</sequence>
<keyword evidence="8 12" id="KW-0472">Membrane</keyword>
<comment type="cofactor">
    <cofactor evidence="11">
        <name>Mn(2+)</name>
        <dbReference type="ChEBI" id="CHEBI:29035"/>
    </cofactor>
    <text evidence="11">Binds 1 Mn(2+) ion per subunit.</text>
</comment>
<protein>
    <recommendedName>
        <fullName evidence="15">Globoside alpha-1,3-N-acetylgalactosaminyltransferase 1</fullName>
    </recommendedName>
</protein>
<reference evidence="13" key="3">
    <citation type="submission" date="2025-09" db="UniProtKB">
        <authorList>
            <consortium name="Ensembl"/>
        </authorList>
    </citation>
    <scope>IDENTIFICATION</scope>
</reference>
<evidence type="ECO:0000256" key="11">
    <source>
        <dbReference type="PIRSR" id="PIRSR605076-3"/>
    </source>
</evidence>
<evidence type="ECO:0000256" key="5">
    <source>
        <dbReference type="ARBA" id="ARBA00022692"/>
    </source>
</evidence>
<feature type="transmembrane region" description="Helical" evidence="12">
    <location>
        <begin position="6"/>
        <end position="28"/>
    </location>
</feature>
<keyword evidence="11" id="KW-0464">Manganese</keyword>
<organism evidence="13 14">
    <name type="scientific">Denticeps clupeoides</name>
    <name type="common">denticle herring</name>
    <dbReference type="NCBI Taxonomy" id="299321"/>
    <lineage>
        <taxon>Eukaryota</taxon>
        <taxon>Metazoa</taxon>
        <taxon>Chordata</taxon>
        <taxon>Craniata</taxon>
        <taxon>Vertebrata</taxon>
        <taxon>Euteleostomi</taxon>
        <taxon>Actinopterygii</taxon>
        <taxon>Neopterygii</taxon>
        <taxon>Teleostei</taxon>
        <taxon>Clupei</taxon>
        <taxon>Clupeiformes</taxon>
        <taxon>Denticipitoidei</taxon>
        <taxon>Denticipitidae</taxon>
        <taxon>Denticeps</taxon>
    </lineage>
</organism>
<evidence type="ECO:0000256" key="4">
    <source>
        <dbReference type="ARBA" id="ARBA00022679"/>
    </source>
</evidence>
<keyword evidence="11" id="KW-0479">Metal-binding</keyword>
<dbReference type="InterPro" id="IPR005076">
    <property type="entry name" value="Glyco_trans_6"/>
</dbReference>
<keyword evidence="14" id="KW-1185">Reference proteome</keyword>
<dbReference type="GO" id="GO:0016020">
    <property type="term" value="C:membrane"/>
    <property type="evidence" value="ECO:0007669"/>
    <property type="project" value="UniProtKB-SubCell"/>
</dbReference>
<dbReference type="GO" id="GO:0005794">
    <property type="term" value="C:Golgi apparatus"/>
    <property type="evidence" value="ECO:0007669"/>
    <property type="project" value="TreeGrafter"/>
</dbReference>
<dbReference type="Proteomes" id="UP000694580">
    <property type="component" value="Chromosome 15"/>
</dbReference>